<evidence type="ECO:0000313" key="2">
    <source>
        <dbReference type="Proteomes" id="UP000018211"/>
    </source>
</evidence>
<comment type="caution">
    <text evidence="1">The sequence shown here is derived from an EMBL/GenBank/DDBJ whole genome shotgun (WGS) entry which is preliminary data.</text>
</comment>
<proteinExistence type="predicted"/>
<organism evidence="1 2">
    <name type="scientific">Vibrio nigripulchritudo SOn1</name>
    <dbReference type="NCBI Taxonomy" id="1238450"/>
    <lineage>
        <taxon>Bacteria</taxon>
        <taxon>Pseudomonadati</taxon>
        <taxon>Pseudomonadota</taxon>
        <taxon>Gammaproteobacteria</taxon>
        <taxon>Vibrionales</taxon>
        <taxon>Vibrionaceae</taxon>
        <taxon>Vibrio</taxon>
    </lineage>
</organism>
<accession>A0AAV2VZ20</accession>
<dbReference type="EMBL" id="CAOF01000187">
    <property type="protein sequence ID" value="CCO49827.1"/>
    <property type="molecule type" value="Genomic_DNA"/>
</dbReference>
<name>A0AAV2VZ20_9VIBR</name>
<reference evidence="1 2" key="1">
    <citation type="journal article" date="2013" name="ISME J.">
        <title>Comparative genomics of pathogenic lineages of Vibrio nigripulchritudo identifies virulence-associated traits.</title>
        <authorList>
            <person name="Goudenege D."/>
            <person name="Labreuche Y."/>
            <person name="Krin E."/>
            <person name="Ansquer D."/>
            <person name="Mangenot S."/>
            <person name="Calteau A."/>
            <person name="Medigue C."/>
            <person name="Mazel D."/>
            <person name="Polz M.F."/>
            <person name="Le Roux F."/>
        </authorList>
    </citation>
    <scope>NUCLEOTIDE SEQUENCE [LARGE SCALE GENOMIC DNA]</scope>
    <source>
        <strain evidence="1 2">SOn1</strain>
    </source>
</reference>
<dbReference type="Proteomes" id="UP000018211">
    <property type="component" value="Unassembled WGS sequence"/>
</dbReference>
<sequence length="23" mass="2365">MDLTDGSVGNDDIAIMIQAGLSQ</sequence>
<evidence type="ECO:0000313" key="1">
    <source>
        <dbReference type="EMBL" id="CCO49827.1"/>
    </source>
</evidence>
<dbReference type="AlphaFoldDB" id="A0AAV2VZ20"/>
<gene>
    <name evidence="1" type="ORF">VIBNISOn1_900051</name>
</gene>
<protein>
    <submittedName>
        <fullName evidence="1">Uncharacterized protein</fullName>
    </submittedName>
</protein>